<accession>A0ABR6WQW4</accession>
<dbReference type="SUPFAM" id="SSF141868">
    <property type="entry name" value="EAL domain-like"/>
    <property type="match status" value="1"/>
</dbReference>
<dbReference type="EMBL" id="WJBC01000001">
    <property type="protein sequence ID" value="MBC3802890.1"/>
    <property type="molecule type" value="Genomic_DNA"/>
</dbReference>
<dbReference type="InterPro" id="IPR029787">
    <property type="entry name" value="Nucleotide_cyclase"/>
</dbReference>
<dbReference type="Proteomes" id="UP000603234">
    <property type="component" value="Unassembled WGS sequence"/>
</dbReference>
<dbReference type="CDD" id="cd01948">
    <property type="entry name" value="EAL"/>
    <property type="match status" value="1"/>
</dbReference>
<evidence type="ECO:0000313" key="3">
    <source>
        <dbReference type="EMBL" id="MBC3802890.1"/>
    </source>
</evidence>
<dbReference type="InterPro" id="IPR001633">
    <property type="entry name" value="EAL_dom"/>
</dbReference>
<dbReference type="PANTHER" id="PTHR44757:SF2">
    <property type="entry name" value="BIOFILM ARCHITECTURE MAINTENANCE PROTEIN MBAA"/>
    <property type="match status" value="1"/>
</dbReference>
<evidence type="ECO:0000259" key="1">
    <source>
        <dbReference type="PROSITE" id="PS50883"/>
    </source>
</evidence>
<dbReference type="NCBIfam" id="TIGR00254">
    <property type="entry name" value="GGDEF"/>
    <property type="match status" value="1"/>
</dbReference>
<comment type="caution">
    <text evidence="3">The sequence shown here is derived from an EMBL/GenBank/DDBJ whole genome shotgun (WGS) entry which is preliminary data.</text>
</comment>
<proteinExistence type="predicted"/>
<organism evidence="3 4">
    <name type="scientific">Acetobacterium fimetarium</name>
    <dbReference type="NCBI Taxonomy" id="52691"/>
    <lineage>
        <taxon>Bacteria</taxon>
        <taxon>Bacillati</taxon>
        <taxon>Bacillota</taxon>
        <taxon>Clostridia</taxon>
        <taxon>Eubacteriales</taxon>
        <taxon>Eubacteriaceae</taxon>
        <taxon>Acetobacterium</taxon>
    </lineage>
</organism>
<protein>
    <submittedName>
        <fullName evidence="3">EAL domain-containing protein</fullName>
    </submittedName>
</protein>
<dbReference type="SUPFAM" id="SSF55073">
    <property type="entry name" value="Nucleotide cyclase"/>
    <property type="match status" value="1"/>
</dbReference>
<dbReference type="InterPro" id="IPR035919">
    <property type="entry name" value="EAL_sf"/>
</dbReference>
<dbReference type="InterPro" id="IPR043128">
    <property type="entry name" value="Rev_trsase/Diguanyl_cyclase"/>
</dbReference>
<dbReference type="Pfam" id="PF00563">
    <property type="entry name" value="EAL"/>
    <property type="match status" value="1"/>
</dbReference>
<dbReference type="Gene3D" id="3.30.70.270">
    <property type="match status" value="1"/>
</dbReference>
<dbReference type="InterPro" id="IPR000160">
    <property type="entry name" value="GGDEF_dom"/>
</dbReference>
<feature type="domain" description="EAL" evidence="1">
    <location>
        <begin position="234"/>
        <end position="484"/>
    </location>
</feature>
<evidence type="ECO:0000313" key="4">
    <source>
        <dbReference type="Proteomes" id="UP000603234"/>
    </source>
</evidence>
<dbReference type="InterPro" id="IPR052155">
    <property type="entry name" value="Biofilm_reg_signaling"/>
</dbReference>
<dbReference type="PANTHER" id="PTHR44757">
    <property type="entry name" value="DIGUANYLATE CYCLASE DGCP"/>
    <property type="match status" value="1"/>
</dbReference>
<evidence type="ECO:0000259" key="2">
    <source>
        <dbReference type="PROSITE" id="PS50887"/>
    </source>
</evidence>
<dbReference type="SMART" id="SM00052">
    <property type="entry name" value="EAL"/>
    <property type="match status" value="1"/>
</dbReference>
<dbReference type="PROSITE" id="PS50883">
    <property type="entry name" value="EAL"/>
    <property type="match status" value="1"/>
</dbReference>
<keyword evidence="4" id="KW-1185">Reference proteome</keyword>
<dbReference type="RefSeq" id="WP_186840812.1">
    <property type="nucleotide sequence ID" value="NZ_WJBC01000001.1"/>
</dbReference>
<gene>
    <name evidence="3" type="ORF">GH808_00335</name>
</gene>
<dbReference type="SMART" id="SM00267">
    <property type="entry name" value="GGDEF"/>
    <property type="match status" value="1"/>
</dbReference>
<sequence length="500" mass="57666">MNRYLHGETTEINIQVPIGEEENDKKWILVRGKGILDPASDTKKIHGILVDTTKLKEQDEYIKYLAKHDFLTGLPNRMSFIDKLSEELKAKHRGAVFLFDIDNFKRINDTLGHSCGDELLKEIAARLRIITDENMLMARLGGDEFLVLIMNTTKPAEIETYIKRINSVFENVFLLEGTVNYISISMGISCYPTDSTDINQLLMNADTAMYSIKHDGKNNYVYYHDEMKKEMNRKIIVESMLRETLQEDGFELCYQPPVDLKTGMIAGFEALLRMKKYQIGADRFIPIAEENGLIIEMGRWVVEETVRQIVSWREHGLTEKTVAINFSSKQLRDAGYIEHLQKQLKDNHVDSKSIEIEITESILLENNQKTMEFLNQLKKAGIRIVLDDFGTGYSSLNYLTYIPVDKIKLDKSINDKFLNDDNIEVIDSLIMLAHSLNLTITAEGIEDWEQFLILRRGDCDQIQGYVFSRALSPTAAEEIYDYDMIKFNEERVMKRISMES</sequence>
<dbReference type="CDD" id="cd01949">
    <property type="entry name" value="GGDEF"/>
    <property type="match status" value="1"/>
</dbReference>
<dbReference type="Gene3D" id="3.20.20.450">
    <property type="entry name" value="EAL domain"/>
    <property type="match status" value="1"/>
</dbReference>
<feature type="domain" description="GGDEF" evidence="2">
    <location>
        <begin position="92"/>
        <end position="225"/>
    </location>
</feature>
<dbReference type="PROSITE" id="PS50887">
    <property type="entry name" value="GGDEF"/>
    <property type="match status" value="1"/>
</dbReference>
<dbReference type="Pfam" id="PF00990">
    <property type="entry name" value="GGDEF"/>
    <property type="match status" value="1"/>
</dbReference>
<name>A0ABR6WQW4_9FIRM</name>
<reference evidence="3 4" key="1">
    <citation type="journal article" date="2020" name="mSystems">
        <title>Defining Genomic and Predicted Metabolic Features of the Acetobacterium Genus.</title>
        <authorList>
            <person name="Ross D.E."/>
            <person name="Marshall C.W."/>
            <person name="Gulliver D."/>
            <person name="May H.D."/>
            <person name="Norman R.S."/>
        </authorList>
    </citation>
    <scope>NUCLEOTIDE SEQUENCE [LARGE SCALE GENOMIC DNA]</scope>
    <source>
        <strain evidence="3 4">DSM 8238</strain>
    </source>
</reference>